<name>E0NP20_9FIRM</name>
<dbReference type="PANTHER" id="PTHR36434">
    <property type="entry name" value="MEMBRANE PROTEASE YUGP-RELATED"/>
    <property type="match status" value="1"/>
</dbReference>
<feature type="transmembrane region" description="Helical" evidence="1">
    <location>
        <begin position="12"/>
        <end position="29"/>
    </location>
</feature>
<keyword evidence="1" id="KW-0472">Membrane</keyword>
<comment type="caution">
    <text evidence="2">The sequence shown here is derived from an EMBL/GenBank/DDBJ whole genome shotgun (WGS) entry which is preliminary data.</text>
</comment>
<dbReference type="Pfam" id="PF04298">
    <property type="entry name" value="Zn_peptidase_2"/>
    <property type="match status" value="1"/>
</dbReference>
<dbReference type="Proteomes" id="UP000003280">
    <property type="component" value="Unassembled WGS sequence"/>
</dbReference>
<sequence>MFGQTGGAYLGYYSYMVYVLPGLILALYAQSKITRNYAKYSKIRNSRSLTGAEVARIILDRNGLSDVTIRRINGTLTDHYDPRDKSLSLSQNVYDGESIASAAVAAHEVGHAIQDKESYRPLVLRQTLAPAAQIGSNFAITLVILGMFVSEILINVGIAMFIVAVLFTIITLPVEVDASRRAKLQLADNIMTEQELDGARDVLSAAALTYLASMITAIGNLLRILSIARSRRD</sequence>
<proteinExistence type="predicted"/>
<feature type="transmembrane region" description="Helical" evidence="1">
    <location>
        <begin position="152"/>
        <end position="174"/>
    </location>
</feature>
<dbReference type="RefSeq" id="WP_008902684.1">
    <property type="nucleotide sequence ID" value="NZ_GL397071.1"/>
</dbReference>
<dbReference type="eggNOG" id="COG2738">
    <property type="taxonomic scope" value="Bacteria"/>
</dbReference>
<dbReference type="PANTHER" id="PTHR36434:SF1">
    <property type="entry name" value="MEMBRANE PROTEASE YUGP-RELATED"/>
    <property type="match status" value="1"/>
</dbReference>
<keyword evidence="3" id="KW-1185">Reference proteome</keyword>
<evidence type="ECO:0000256" key="1">
    <source>
        <dbReference type="SAM" id="Phobius"/>
    </source>
</evidence>
<gene>
    <name evidence="2" type="ORF">HMPREF9225_1909</name>
</gene>
<reference evidence="2 3" key="1">
    <citation type="submission" date="2010-07" db="EMBL/GenBank/DDBJ databases">
        <authorList>
            <person name="Muzny D."/>
            <person name="Qin X."/>
            <person name="Deng J."/>
            <person name="Jiang H."/>
            <person name="Liu Y."/>
            <person name="Qu J."/>
            <person name="Song X.-Z."/>
            <person name="Zhang L."/>
            <person name="Thornton R."/>
            <person name="Coyle M."/>
            <person name="Francisco L."/>
            <person name="Jackson L."/>
            <person name="Javaid M."/>
            <person name="Korchina V."/>
            <person name="Kovar C."/>
            <person name="Mata R."/>
            <person name="Mathew T."/>
            <person name="Ngo R."/>
            <person name="Nguyen L."/>
            <person name="Nguyen N."/>
            <person name="Okwuonu G."/>
            <person name="Ongeri F."/>
            <person name="Pham C."/>
            <person name="Simmons D."/>
            <person name="Wilczek-Boney K."/>
            <person name="Hale W."/>
            <person name="Jakkamsetti A."/>
            <person name="Pham P."/>
            <person name="Ruth R."/>
            <person name="San Lucas F."/>
            <person name="Warren J."/>
            <person name="Zhang J."/>
            <person name="Zhao Z."/>
            <person name="Zhou C."/>
            <person name="Zhu D."/>
            <person name="Lee S."/>
            <person name="Bess C."/>
            <person name="Blankenburg K."/>
            <person name="Forbes L."/>
            <person name="Fu Q."/>
            <person name="Gubbala S."/>
            <person name="Hirani K."/>
            <person name="Jayaseelan J.C."/>
            <person name="Lara F."/>
            <person name="Munidasa M."/>
            <person name="Palculict T."/>
            <person name="Patil S."/>
            <person name="Pu L.-L."/>
            <person name="Saada N."/>
            <person name="Tang L."/>
            <person name="Weissenberger G."/>
            <person name="Zhu Y."/>
            <person name="Hemphill L."/>
            <person name="Shang Y."/>
            <person name="Youmans B."/>
            <person name="Ayvaz T."/>
            <person name="Ross M."/>
            <person name="Santibanez J."/>
            <person name="Aqrawi P."/>
            <person name="Gross S."/>
            <person name="Joshi V."/>
            <person name="Fowler G."/>
            <person name="Nazareth L."/>
            <person name="Reid J."/>
            <person name="Worley K."/>
            <person name="Petrosino J."/>
            <person name="Highlander S."/>
            <person name="Gibbs R."/>
        </authorList>
    </citation>
    <scope>NUCLEOTIDE SEQUENCE [LARGE SCALE GENOMIC DNA]</scope>
    <source>
        <strain evidence="2 3">ATCC BAA-1640</strain>
    </source>
</reference>
<dbReference type="InterPro" id="IPR007395">
    <property type="entry name" value="Zn_peptidase_2"/>
</dbReference>
<organism evidence="2 3">
    <name type="scientific">Peptoniphilus duerdenii ATCC BAA-1640</name>
    <dbReference type="NCBI Taxonomy" id="862517"/>
    <lineage>
        <taxon>Bacteria</taxon>
        <taxon>Bacillati</taxon>
        <taxon>Bacillota</taxon>
        <taxon>Tissierellia</taxon>
        <taxon>Tissierellales</taxon>
        <taxon>Peptoniphilaceae</taxon>
        <taxon>Peptoniphilus</taxon>
    </lineage>
</organism>
<keyword evidence="1" id="KW-0812">Transmembrane</keyword>
<dbReference type="EMBL" id="AEEH01000053">
    <property type="protein sequence ID" value="EFM24488.1"/>
    <property type="molecule type" value="Genomic_DNA"/>
</dbReference>
<protein>
    <submittedName>
        <fullName evidence="2">Putative neutral zinc metallopeptidase</fullName>
    </submittedName>
</protein>
<keyword evidence="1" id="KW-1133">Transmembrane helix</keyword>
<dbReference type="STRING" id="862517.HMPREF9225_1909"/>
<evidence type="ECO:0000313" key="3">
    <source>
        <dbReference type="Proteomes" id="UP000003280"/>
    </source>
</evidence>
<dbReference type="OrthoDB" id="9784298at2"/>
<dbReference type="HOGENOM" id="CLU_084406_0_0_9"/>
<feature type="transmembrane region" description="Helical" evidence="1">
    <location>
        <begin position="202"/>
        <end position="222"/>
    </location>
</feature>
<accession>E0NP20</accession>
<dbReference type="AlphaFoldDB" id="E0NP20"/>
<evidence type="ECO:0000313" key="2">
    <source>
        <dbReference type="EMBL" id="EFM24488.1"/>
    </source>
</evidence>